<reference evidence="5 6" key="1">
    <citation type="submission" date="2016-10" db="EMBL/GenBank/DDBJ databases">
        <authorList>
            <person name="de Groot N.N."/>
        </authorList>
    </citation>
    <scope>NUCLEOTIDE SEQUENCE [LARGE SCALE GENOMIC DNA]</scope>
    <source>
        <strain evidence="5 6">ATCC 51327</strain>
    </source>
</reference>
<proteinExistence type="predicted"/>
<protein>
    <recommendedName>
        <fullName evidence="2">Alpha-ribazole phosphatase</fullName>
        <ecNumber evidence="2">3.1.3.73</ecNumber>
    </recommendedName>
</protein>
<feature type="binding site" evidence="4">
    <location>
        <position position="61"/>
    </location>
    <ligand>
        <name>substrate</name>
    </ligand>
</feature>
<dbReference type="GO" id="GO:0045820">
    <property type="term" value="P:negative regulation of glycolytic process"/>
    <property type="evidence" value="ECO:0007669"/>
    <property type="project" value="TreeGrafter"/>
</dbReference>
<dbReference type="RefSeq" id="WP_089861989.1">
    <property type="nucleotide sequence ID" value="NZ_FOTI01000028.1"/>
</dbReference>
<dbReference type="GO" id="GO:0005829">
    <property type="term" value="C:cytosol"/>
    <property type="evidence" value="ECO:0007669"/>
    <property type="project" value="TreeGrafter"/>
</dbReference>
<dbReference type="GO" id="GO:0004331">
    <property type="term" value="F:fructose-2,6-bisphosphate 2-phosphatase activity"/>
    <property type="evidence" value="ECO:0007669"/>
    <property type="project" value="TreeGrafter"/>
</dbReference>
<feature type="binding site" evidence="4">
    <location>
        <begin position="9"/>
        <end position="16"/>
    </location>
    <ligand>
        <name>substrate</name>
    </ligand>
</feature>
<dbReference type="InterPro" id="IPR001345">
    <property type="entry name" value="PG/BPGM_mutase_AS"/>
</dbReference>
<evidence type="ECO:0000256" key="3">
    <source>
        <dbReference type="PIRSR" id="PIRSR613078-1"/>
    </source>
</evidence>
<dbReference type="PANTHER" id="PTHR46517:SF1">
    <property type="entry name" value="FRUCTOSE-2,6-BISPHOSPHATASE TIGAR"/>
    <property type="match status" value="1"/>
</dbReference>
<feature type="active site" description="Proton donor/acceptor" evidence="3">
    <location>
        <position position="84"/>
    </location>
</feature>
<dbReference type="OrthoDB" id="9781415at2"/>
<dbReference type="Gene3D" id="3.40.50.1240">
    <property type="entry name" value="Phosphoglycerate mutase-like"/>
    <property type="match status" value="1"/>
</dbReference>
<name>A0A1I4K5F0_9FIRM</name>
<dbReference type="NCBIfam" id="TIGR03162">
    <property type="entry name" value="ribazole_cobC"/>
    <property type="match status" value="1"/>
</dbReference>
<evidence type="ECO:0000313" key="5">
    <source>
        <dbReference type="EMBL" id="SFL74015.1"/>
    </source>
</evidence>
<evidence type="ECO:0000256" key="2">
    <source>
        <dbReference type="NCBIfam" id="TIGR03162"/>
    </source>
</evidence>
<dbReference type="CDD" id="cd07067">
    <property type="entry name" value="HP_PGM_like"/>
    <property type="match status" value="1"/>
</dbReference>
<keyword evidence="6" id="KW-1185">Reference proteome</keyword>
<evidence type="ECO:0000256" key="4">
    <source>
        <dbReference type="PIRSR" id="PIRSR613078-2"/>
    </source>
</evidence>
<dbReference type="STRING" id="29563.SAMN02983006_01914"/>
<dbReference type="PANTHER" id="PTHR46517">
    <property type="entry name" value="FRUCTOSE-2,6-BISPHOSPHATASE TIGAR"/>
    <property type="match status" value="1"/>
</dbReference>
<dbReference type="AlphaFoldDB" id="A0A1I4K5F0"/>
<dbReference type="PROSITE" id="PS00175">
    <property type="entry name" value="PG_MUTASE"/>
    <property type="match status" value="1"/>
</dbReference>
<dbReference type="PIRSF" id="PIRSF000709">
    <property type="entry name" value="6PFK_2-Ptase"/>
    <property type="match status" value="1"/>
</dbReference>
<keyword evidence="1" id="KW-0378">Hydrolase</keyword>
<dbReference type="InterPro" id="IPR029033">
    <property type="entry name" value="His_PPase_superfam"/>
</dbReference>
<dbReference type="EMBL" id="FOTI01000028">
    <property type="protein sequence ID" value="SFL74015.1"/>
    <property type="molecule type" value="Genomic_DNA"/>
</dbReference>
<dbReference type="GO" id="GO:0043755">
    <property type="term" value="F:alpha-ribazole phosphatase activity"/>
    <property type="evidence" value="ECO:0007669"/>
    <property type="project" value="UniProtKB-UniRule"/>
</dbReference>
<dbReference type="GO" id="GO:0009236">
    <property type="term" value="P:cobalamin biosynthetic process"/>
    <property type="evidence" value="ECO:0007669"/>
    <property type="project" value="UniProtKB-UniRule"/>
</dbReference>
<dbReference type="SMART" id="SM00855">
    <property type="entry name" value="PGAM"/>
    <property type="match status" value="1"/>
</dbReference>
<dbReference type="Proteomes" id="UP000199006">
    <property type="component" value="Unassembled WGS sequence"/>
</dbReference>
<dbReference type="SUPFAM" id="SSF53254">
    <property type="entry name" value="Phosphoglycerate mutase-like"/>
    <property type="match status" value="1"/>
</dbReference>
<dbReference type="InterPro" id="IPR013078">
    <property type="entry name" value="His_Pase_superF_clade-1"/>
</dbReference>
<accession>A0A1I4K5F0</accession>
<organism evidence="5 6">
    <name type="scientific">Halanaerobium salsuginis</name>
    <dbReference type="NCBI Taxonomy" id="29563"/>
    <lineage>
        <taxon>Bacteria</taxon>
        <taxon>Bacillati</taxon>
        <taxon>Bacillota</taxon>
        <taxon>Clostridia</taxon>
        <taxon>Halanaerobiales</taxon>
        <taxon>Halanaerobiaceae</taxon>
        <taxon>Halanaerobium</taxon>
    </lineage>
</organism>
<sequence>MTTELILIRHGETDWNKKSLIQGQTDIELNQTGYHQAELLGACLKKIDFNYDLIYSSDLSRARATASTTFGNKTDVIESSALREIDFGNWEGDNFNEIESKYPDLYLNWQKNPAIYNPPGGENLTQFSQRVGDYLTEIIEKNQEQKLIVVTHGGVVKIALSIFLKVDLKRFWQFEVDNTSVTIIKFYEKTPILSKLNLILARPAQNLN</sequence>
<dbReference type="InterPro" id="IPR051695">
    <property type="entry name" value="Phosphoglycerate_Mutase"/>
</dbReference>
<dbReference type="GO" id="GO:0043456">
    <property type="term" value="P:regulation of pentose-phosphate shunt"/>
    <property type="evidence" value="ECO:0007669"/>
    <property type="project" value="TreeGrafter"/>
</dbReference>
<feature type="active site" description="Tele-phosphohistidine intermediate" evidence="3">
    <location>
        <position position="10"/>
    </location>
</feature>
<dbReference type="Pfam" id="PF00300">
    <property type="entry name" value="His_Phos_1"/>
    <property type="match status" value="1"/>
</dbReference>
<gene>
    <name evidence="5" type="ORF">SAMN02983006_01914</name>
</gene>
<evidence type="ECO:0000313" key="6">
    <source>
        <dbReference type="Proteomes" id="UP000199006"/>
    </source>
</evidence>
<dbReference type="EC" id="3.1.3.73" evidence="2"/>
<dbReference type="InterPro" id="IPR017578">
    <property type="entry name" value="Ribazole_CobC"/>
</dbReference>
<evidence type="ECO:0000256" key="1">
    <source>
        <dbReference type="ARBA" id="ARBA00022801"/>
    </source>
</evidence>